<keyword evidence="3" id="KW-1185">Reference proteome</keyword>
<reference evidence="2 3" key="1">
    <citation type="submission" date="2019-03" db="EMBL/GenBank/DDBJ databases">
        <title>First draft genome of Liparis tanakae, snailfish: a comprehensive survey of snailfish specific genes.</title>
        <authorList>
            <person name="Kim W."/>
            <person name="Song I."/>
            <person name="Jeong J.-H."/>
            <person name="Kim D."/>
            <person name="Kim S."/>
            <person name="Ryu S."/>
            <person name="Song J.Y."/>
            <person name="Lee S.K."/>
        </authorList>
    </citation>
    <scope>NUCLEOTIDE SEQUENCE [LARGE SCALE GENOMIC DNA]</scope>
    <source>
        <tissue evidence="2">Muscle</tissue>
    </source>
</reference>
<evidence type="ECO:0000313" key="2">
    <source>
        <dbReference type="EMBL" id="TNN44216.1"/>
    </source>
</evidence>
<feature type="compositionally biased region" description="Polar residues" evidence="1">
    <location>
        <begin position="1"/>
        <end position="13"/>
    </location>
</feature>
<dbReference type="AlphaFoldDB" id="A0A4Z2FSN5"/>
<sequence length="296" mass="32132">MRSDSGPDSSRMANITCRREGRQQRFSFIPESRGQRDRKVRLSLRSEERGQDVGVEGEELSGGRNAAHTQFEHSRSYEGGEGTPKLLKRPKYCAQFLTFSGTSLSSSDSSVSVSPSTPGSPKCSALSRVLSRMEATTTRTSLTLHSSRQILRGGGGGATRVLHQPLARLAALGQQHLHRGHPLLRVHPVGHSGAVMSVVTTAVTRREPGAHQDSPLSGGGVNVGVKEEVHRQLKTLFGHGLMLAGIFSTNRPFFSPLRTRRVRRVSRSLLALGGRGDDWGETSGDEGAELENKRHT</sequence>
<gene>
    <name evidence="2" type="ORF">EYF80_045591</name>
</gene>
<organism evidence="2 3">
    <name type="scientific">Liparis tanakae</name>
    <name type="common">Tanaka's snailfish</name>
    <dbReference type="NCBI Taxonomy" id="230148"/>
    <lineage>
        <taxon>Eukaryota</taxon>
        <taxon>Metazoa</taxon>
        <taxon>Chordata</taxon>
        <taxon>Craniata</taxon>
        <taxon>Vertebrata</taxon>
        <taxon>Euteleostomi</taxon>
        <taxon>Actinopterygii</taxon>
        <taxon>Neopterygii</taxon>
        <taxon>Teleostei</taxon>
        <taxon>Neoteleostei</taxon>
        <taxon>Acanthomorphata</taxon>
        <taxon>Eupercaria</taxon>
        <taxon>Perciformes</taxon>
        <taxon>Cottioidei</taxon>
        <taxon>Cottales</taxon>
        <taxon>Liparidae</taxon>
        <taxon>Liparis</taxon>
    </lineage>
</organism>
<accession>A0A4Z2FSN5</accession>
<feature type="region of interest" description="Disordered" evidence="1">
    <location>
        <begin position="102"/>
        <end position="124"/>
    </location>
</feature>
<dbReference type="EMBL" id="SRLO01000917">
    <property type="protein sequence ID" value="TNN44216.1"/>
    <property type="molecule type" value="Genomic_DNA"/>
</dbReference>
<name>A0A4Z2FSN5_9TELE</name>
<protein>
    <submittedName>
        <fullName evidence="2">Uncharacterized protein</fullName>
    </submittedName>
</protein>
<proteinExistence type="predicted"/>
<feature type="compositionally biased region" description="Acidic residues" evidence="1">
    <location>
        <begin position="279"/>
        <end position="289"/>
    </location>
</feature>
<evidence type="ECO:0000256" key="1">
    <source>
        <dbReference type="SAM" id="MobiDB-lite"/>
    </source>
</evidence>
<comment type="caution">
    <text evidence="2">The sequence shown here is derived from an EMBL/GenBank/DDBJ whole genome shotgun (WGS) entry which is preliminary data.</text>
</comment>
<evidence type="ECO:0000313" key="3">
    <source>
        <dbReference type="Proteomes" id="UP000314294"/>
    </source>
</evidence>
<feature type="compositionally biased region" description="Low complexity" evidence="1">
    <location>
        <begin position="102"/>
        <end position="120"/>
    </location>
</feature>
<feature type="region of interest" description="Disordered" evidence="1">
    <location>
        <begin position="1"/>
        <end position="84"/>
    </location>
</feature>
<feature type="region of interest" description="Disordered" evidence="1">
    <location>
        <begin position="275"/>
        <end position="296"/>
    </location>
</feature>
<dbReference type="Proteomes" id="UP000314294">
    <property type="component" value="Unassembled WGS sequence"/>
</dbReference>